<name>A0AAN9G5D7_9CAEN</name>
<accession>A0AAN9G5D7</accession>
<sequence>MAAIVNLDGSDAPKGNWVARNLRLKNDTSNELFPRTPADVKPTKFHSMYKIDYHDFPSDVLLDGIRHKGQQPARETIRDVLFGQSPTAVRSPRNPPKHPVLPSKVCLLPPHPEQEASVVCFL</sequence>
<protein>
    <submittedName>
        <fullName evidence="1">Uncharacterized protein</fullName>
    </submittedName>
</protein>
<comment type="caution">
    <text evidence="1">The sequence shown here is derived from an EMBL/GenBank/DDBJ whole genome shotgun (WGS) entry which is preliminary data.</text>
</comment>
<dbReference type="AlphaFoldDB" id="A0AAN9G5D7"/>
<evidence type="ECO:0000313" key="1">
    <source>
        <dbReference type="EMBL" id="KAK7094580.1"/>
    </source>
</evidence>
<dbReference type="EMBL" id="JBAMIC010000018">
    <property type="protein sequence ID" value="KAK7094580.1"/>
    <property type="molecule type" value="Genomic_DNA"/>
</dbReference>
<gene>
    <name evidence="1" type="ORF">V1264_006114</name>
</gene>
<proteinExistence type="predicted"/>
<dbReference type="Proteomes" id="UP001374579">
    <property type="component" value="Unassembled WGS sequence"/>
</dbReference>
<evidence type="ECO:0000313" key="2">
    <source>
        <dbReference type="Proteomes" id="UP001374579"/>
    </source>
</evidence>
<keyword evidence="2" id="KW-1185">Reference proteome</keyword>
<reference evidence="1 2" key="1">
    <citation type="submission" date="2024-02" db="EMBL/GenBank/DDBJ databases">
        <title>Chromosome-scale genome assembly of the rough periwinkle Littorina saxatilis.</title>
        <authorList>
            <person name="De Jode A."/>
            <person name="Faria R."/>
            <person name="Formenti G."/>
            <person name="Sims Y."/>
            <person name="Smith T.P."/>
            <person name="Tracey A."/>
            <person name="Wood J.M.D."/>
            <person name="Zagrodzka Z.B."/>
            <person name="Johannesson K."/>
            <person name="Butlin R.K."/>
            <person name="Leder E.H."/>
        </authorList>
    </citation>
    <scope>NUCLEOTIDE SEQUENCE [LARGE SCALE GENOMIC DNA]</scope>
    <source>
        <strain evidence="1">Snail1</strain>
        <tissue evidence="1">Muscle</tissue>
    </source>
</reference>
<organism evidence="1 2">
    <name type="scientific">Littorina saxatilis</name>
    <dbReference type="NCBI Taxonomy" id="31220"/>
    <lineage>
        <taxon>Eukaryota</taxon>
        <taxon>Metazoa</taxon>
        <taxon>Spiralia</taxon>
        <taxon>Lophotrochozoa</taxon>
        <taxon>Mollusca</taxon>
        <taxon>Gastropoda</taxon>
        <taxon>Caenogastropoda</taxon>
        <taxon>Littorinimorpha</taxon>
        <taxon>Littorinoidea</taxon>
        <taxon>Littorinidae</taxon>
        <taxon>Littorina</taxon>
    </lineage>
</organism>